<organism evidence="5 6">
    <name type="scientific">Lachancea fermentati</name>
    <name type="common">Zygosaccharomyces fermentati</name>
    <dbReference type="NCBI Taxonomy" id="4955"/>
    <lineage>
        <taxon>Eukaryota</taxon>
        <taxon>Fungi</taxon>
        <taxon>Dikarya</taxon>
        <taxon>Ascomycota</taxon>
        <taxon>Saccharomycotina</taxon>
        <taxon>Saccharomycetes</taxon>
        <taxon>Saccharomycetales</taxon>
        <taxon>Saccharomycetaceae</taxon>
        <taxon>Lachancea</taxon>
    </lineage>
</organism>
<dbReference type="EMBL" id="LT598490">
    <property type="protein sequence ID" value="SCW02649.1"/>
    <property type="molecule type" value="Genomic_DNA"/>
</dbReference>
<dbReference type="GO" id="GO:0005730">
    <property type="term" value="C:nucleolus"/>
    <property type="evidence" value="ECO:0007669"/>
    <property type="project" value="UniProtKB-SubCell"/>
</dbReference>
<name>A0A1G4MFJ5_LACFM</name>
<evidence type="ECO:0000313" key="5">
    <source>
        <dbReference type="EMBL" id="SCW02649.1"/>
    </source>
</evidence>
<evidence type="ECO:0000256" key="2">
    <source>
        <dbReference type="ARBA" id="ARBA00010032"/>
    </source>
</evidence>
<dbReference type="Proteomes" id="UP000190831">
    <property type="component" value="Chromosome F"/>
</dbReference>
<sequence>MSEPSHELLLQFLKDFTNLDLIPASLTPALGYFYTAIARDEDLRQQASNKCSQVLEDLTSHSAEVVKRCSQFYEVLSAHVPPPFPNLIIGQVDVNGTTDMPVLSPHQHLTNLIIEDIDVTQYISD</sequence>
<dbReference type="OMA" id="NAVRICE"/>
<reference evidence="6" key="1">
    <citation type="submission" date="2016-03" db="EMBL/GenBank/DDBJ databases">
        <authorList>
            <person name="Devillers H."/>
        </authorList>
    </citation>
    <scope>NUCLEOTIDE SEQUENCE [LARGE SCALE GENOMIC DNA]</scope>
</reference>
<evidence type="ECO:0000256" key="4">
    <source>
        <dbReference type="ARBA" id="ARBA00023242"/>
    </source>
</evidence>
<dbReference type="Pfam" id="PF17083">
    <property type="entry name" value="Swm2"/>
    <property type="match status" value="1"/>
</dbReference>
<accession>A0A1G4MFJ5</accession>
<comment type="subcellular location">
    <subcellularLocation>
        <location evidence="1">Nucleus</location>
        <location evidence="1">Nucleolus</location>
    </subcellularLocation>
</comment>
<dbReference type="InterPro" id="IPR031391">
    <property type="entry name" value="Swm2"/>
</dbReference>
<dbReference type="AlphaFoldDB" id="A0A1G4MFJ5"/>
<keyword evidence="4" id="KW-0539">Nucleus</keyword>
<keyword evidence="6" id="KW-1185">Reference proteome</keyword>
<proteinExistence type="inferred from homology"/>
<protein>
    <recommendedName>
        <fullName evidence="3">Nucleolar protein SWM2</fullName>
    </recommendedName>
</protein>
<comment type="similarity">
    <text evidence="2">Belongs to the SWM2 family.</text>
</comment>
<gene>
    <name evidence="5" type="ORF">LAFE_0F11276G</name>
</gene>
<evidence type="ECO:0000256" key="3">
    <source>
        <dbReference type="ARBA" id="ARBA00019533"/>
    </source>
</evidence>
<dbReference type="OrthoDB" id="4033486at2759"/>
<evidence type="ECO:0000313" key="6">
    <source>
        <dbReference type="Proteomes" id="UP000190831"/>
    </source>
</evidence>
<evidence type="ECO:0000256" key="1">
    <source>
        <dbReference type="ARBA" id="ARBA00004604"/>
    </source>
</evidence>